<evidence type="ECO:0000313" key="8">
    <source>
        <dbReference type="EMBL" id="RAL50352.1"/>
    </source>
</evidence>
<reference evidence="8 9" key="1">
    <citation type="submission" date="2018-06" db="EMBL/GenBank/DDBJ databases">
        <title>The Genome of Cuscuta australis (Dodder) Provides Insight into the Evolution of Plant Parasitism.</title>
        <authorList>
            <person name="Liu H."/>
        </authorList>
    </citation>
    <scope>NUCLEOTIDE SEQUENCE [LARGE SCALE GENOMIC DNA]</scope>
    <source>
        <strain evidence="9">cv. Yunnan</strain>
        <tissue evidence="8">Vines</tissue>
    </source>
</reference>
<feature type="region of interest" description="Disordered" evidence="6">
    <location>
        <begin position="29"/>
        <end position="50"/>
    </location>
</feature>
<comment type="subcellular location">
    <subcellularLocation>
        <location evidence="1">Nucleus</location>
    </subcellularLocation>
</comment>
<dbReference type="PANTHER" id="PTHR45914:SF24">
    <property type="entry name" value="BHLH DOMAIN-CONTAINING PROTEIN"/>
    <property type="match status" value="1"/>
</dbReference>
<dbReference type="GO" id="GO:0046983">
    <property type="term" value="F:protein dimerization activity"/>
    <property type="evidence" value="ECO:0007669"/>
    <property type="project" value="InterPro"/>
</dbReference>
<gene>
    <name evidence="8" type="ORF">DM860_008026</name>
</gene>
<dbReference type="PANTHER" id="PTHR45914">
    <property type="entry name" value="TRANSCRIPTION FACTOR HEC3-RELATED"/>
    <property type="match status" value="1"/>
</dbReference>
<dbReference type="Pfam" id="PF00010">
    <property type="entry name" value="HLH"/>
    <property type="match status" value="1"/>
</dbReference>
<dbReference type="InterPro" id="IPR036638">
    <property type="entry name" value="HLH_DNA-bd_sf"/>
</dbReference>
<dbReference type="CDD" id="cd11393">
    <property type="entry name" value="bHLH_AtbHLH_like"/>
    <property type="match status" value="1"/>
</dbReference>
<feature type="domain" description="BHLH" evidence="7">
    <location>
        <begin position="396"/>
        <end position="445"/>
    </location>
</feature>
<name>A0A328DXC1_9ASTE</name>
<keyword evidence="4" id="KW-0804">Transcription</keyword>
<dbReference type="GO" id="GO:0005634">
    <property type="term" value="C:nucleus"/>
    <property type="evidence" value="ECO:0007669"/>
    <property type="project" value="UniProtKB-SubCell"/>
</dbReference>
<dbReference type="Proteomes" id="UP000249390">
    <property type="component" value="Unassembled WGS sequence"/>
</dbReference>
<evidence type="ECO:0000256" key="5">
    <source>
        <dbReference type="ARBA" id="ARBA00023242"/>
    </source>
</evidence>
<dbReference type="AlphaFoldDB" id="A0A328DXC1"/>
<dbReference type="Gene3D" id="4.10.280.10">
    <property type="entry name" value="Helix-loop-helix DNA-binding domain"/>
    <property type="match status" value="1"/>
</dbReference>
<proteinExistence type="predicted"/>
<evidence type="ECO:0000256" key="2">
    <source>
        <dbReference type="ARBA" id="ARBA00023015"/>
    </source>
</evidence>
<dbReference type="InterPro" id="IPR045239">
    <property type="entry name" value="bHLH95_bHLH"/>
</dbReference>
<accession>A0A328DXC1</accession>
<sequence>MRHVPPLIQRLKTPHSIFQKPPKISVHTWKPPLSPPYRQNRQSPETGMATAKNRSPIIPFCAYILCRLPDRGNSIRLNWANRPSTAADAAFNSPFFAPMDDIDGRGDRPVSFIDLLSLSIDCEEQRPLLQLLPPHQAVCLRPDDFSLPRLPSPEIQAFRSPSVMNLHGGGGDLEMRVNWLKQENGSYGYSNNDISAGDICFRHTPDLRLPGSLQSLLFPEMLPFRSSNAASSVTNLCGSSAVLEVKGPKQENRSYGSNNNGCAISAGDFGFRLPPDLRSQESLPSLLFPEIMPLRSSKAVPAASEVMNPYGGGVDMAVKSPKRENRYFGYKAGDFGFGHLPDLPFLGNQPPVPVNSHFGSRPPRCIFQKEMIGNHQKAAYPYRPCEKSLAARLKTEKVSRSSELARERRRKQSEKIRNLQELMPWETKMDTAKMLGEAYKYVKFLQAQATVLESMPVRGNLPSHHQENPSSGVCWPLAKLSRRELLEAAVNSPAVQRFLYSKGYCICSSEQVAQLAERLGSA</sequence>
<comment type="caution">
    <text evidence="8">The sequence shown here is derived from an EMBL/GenBank/DDBJ whole genome shotgun (WGS) entry which is preliminary data.</text>
</comment>
<dbReference type="GO" id="GO:0003700">
    <property type="term" value="F:DNA-binding transcription factor activity"/>
    <property type="evidence" value="ECO:0007669"/>
    <property type="project" value="InterPro"/>
</dbReference>
<evidence type="ECO:0000313" key="9">
    <source>
        <dbReference type="Proteomes" id="UP000249390"/>
    </source>
</evidence>
<keyword evidence="5" id="KW-0539">Nucleus</keyword>
<dbReference type="GO" id="GO:0003677">
    <property type="term" value="F:DNA binding"/>
    <property type="evidence" value="ECO:0007669"/>
    <property type="project" value="UniProtKB-KW"/>
</dbReference>
<dbReference type="EMBL" id="NQVE01000067">
    <property type="protein sequence ID" value="RAL50352.1"/>
    <property type="molecule type" value="Genomic_DNA"/>
</dbReference>
<evidence type="ECO:0000256" key="6">
    <source>
        <dbReference type="SAM" id="MobiDB-lite"/>
    </source>
</evidence>
<dbReference type="SMART" id="SM00353">
    <property type="entry name" value="HLH"/>
    <property type="match status" value="1"/>
</dbReference>
<evidence type="ECO:0000256" key="4">
    <source>
        <dbReference type="ARBA" id="ARBA00023163"/>
    </source>
</evidence>
<dbReference type="InterPro" id="IPR045843">
    <property type="entry name" value="IND-like"/>
</dbReference>
<dbReference type="PROSITE" id="PS50888">
    <property type="entry name" value="BHLH"/>
    <property type="match status" value="1"/>
</dbReference>
<evidence type="ECO:0000256" key="1">
    <source>
        <dbReference type="ARBA" id="ARBA00004123"/>
    </source>
</evidence>
<keyword evidence="3" id="KW-0238">DNA-binding</keyword>
<keyword evidence="2" id="KW-0805">Transcription regulation</keyword>
<organism evidence="8 9">
    <name type="scientific">Cuscuta australis</name>
    <dbReference type="NCBI Taxonomy" id="267555"/>
    <lineage>
        <taxon>Eukaryota</taxon>
        <taxon>Viridiplantae</taxon>
        <taxon>Streptophyta</taxon>
        <taxon>Embryophyta</taxon>
        <taxon>Tracheophyta</taxon>
        <taxon>Spermatophyta</taxon>
        <taxon>Magnoliopsida</taxon>
        <taxon>eudicotyledons</taxon>
        <taxon>Gunneridae</taxon>
        <taxon>Pentapetalae</taxon>
        <taxon>asterids</taxon>
        <taxon>lamiids</taxon>
        <taxon>Solanales</taxon>
        <taxon>Convolvulaceae</taxon>
        <taxon>Cuscuteae</taxon>
        <taxon>Cuscuta</taxon>
        <taxon>Cuscuta subgen. Grammica</taxon>
        <taxon>Cuscuta sect. Cleistogrammica</taxon>
    </lineage>
</organism>
<protein>
    <recommendedName>
        <fullName evidence="7">BHLH domain-containing protein</fullName>
    </recommendedName>
</protein>
<evidence type="ECO:0000259" key="7">
    <source>
        <dbReference type="PROSITE" id="PS50888"/>
    </source>
</evidence>
<dbReference type="SUPFAM" id="SSF47459">
    <property type="entry name" value="HLH, helix-loop-helix DNA-binding domain"/>
    <property type="match status" value="1"/>
</dbReference>
<evidence type="ECO:0000256" key="3">
    <source>
        <dbReference type="ARBA" id="ARBA00023125"/>
    </source>
</evidence>
<dbReference type="InterPro" id="IPR011598">
    <property type="entry name" value="bHLH_dom"/>
</dbReference>
<keyword evidence="9" id="KW-1185">Reference proteome</keyword>